<protein>
    <recommendedName>
        <fullName evidence="3">Excreted virulence factor EspC (Type VII ESX diderm)</fullName>
    </recommendedName>
</protein>
<name>A0ABV3FBN8_9NOCA</name>
<evidence type="ECO:0000313" key="2">
    <source>
        <dbReference type="Proteomes" id="UP001551658"/>
    </source>
</evidence>
<organism evidence="1 2">
    <name type="scientific">Nocardia fusca</name>
    <dbReference type="NCBI Taxonomy" id="941183"/>
    <lineage>
        <taxon>Bacteria</taxon>
        <taxon>Bacillati</taxon>
        <taxon>Actinomycetota</taxon>
        <taxon>Actinomycetes</taxon>
        <taxon>Mycobacteriales</taxon>
        <taxon>Nocardiaceae</taxon>
        <taxon>Nocardia</taxon>
    </lineage>
</organism>
<sequence>MLEADIDELRKLADTLESIGGEIDEIDVRTTGDQLGTALPGCNLGTICAQAGEFAEGAWLRIALRMRALSEIVRQCADDMNTTDQQFKDKLNTMDFRIPGGGEHANP</sequence>
<dbReference type="Proteomes" id="UP001551658">
    <property type="component" value="Unassembled WGS sequence"/>
</dbReference>
<dbReference type="RefSeq" id="WP_357981027.1">
    <property type="nucleotide sequence ID" value="NZ_JBFAIH010000012.1"/>
</dbReference>
<gene>
    <name evidence="1" type="ORF">AB0H72_20615</name>
</gene>
<keyword evidence="2" id="KW-1185">Reference proteome</keyword>
<evidence type="ECO:0008006" key="3">
    <source>
        <dbReference type="Google" id="ProtNLM"/>
    </source>
</evidence>
<comment type="caution">
    <text evidence="1">The sequence shown here is derived from an EMBL/GenBank/DDBJ whole genome shotgun (WGS) entry which is preliminary data.</text>
</comment>
<reference evidence="1 2" key="1">
    <citation type="submission" date="2024-06" db="EMBL/GenBank/DDBJ databases">
        <title>The Natural Products Discovery Center: Release of the First 8490 Sequenced Strains for Exploring Actinobacteria Biosynthetic Diversity.</title>
        <authorList>
            <person name="Kalkreuter E."/>
            <person name="Kautsar S.A."/>
            <person name="Yang D."/>
            <person name="Bader C.D."/>
            <person name="Teijaro C.N."/>
            <person name="Fluegel L."/>
            <person name="Davis C.M."/>
            <person name="Simpson J.R."/>
            <person name="Lauterbach L."/>
            <person name="Steele A.D."/>
            <person name="Gui C."/>
            <person name="Meng S."/>
            <person name="Li G."/>
            <person name="Viehrig K."/>
            <person name="Ye F."/>
            <person name="Su P."/>
            <person name="Kiefer A.F."/>
            <person name="Nichols A."/>
            <person name="Cepeda A.J."/>
            <person name="Yan W."/>
            <person name="Fan B."/>
            <person name="Jiang Y."/>
            <person name="Adhikari A."/>
            <person name="Zheng C.-J."/>
            <person name="Schuster L."/>
            <person name="Cowan T.M."/>
            <person name="Smanski M.J."/>
            <person name="Chevrette M.G."/>
            <person name="De Carvalho L.P.S."/>
            <person name="Shen B."/>
        </authorList>
    </citation>
    <scope>NUCLEOTIDE SEQUENCE [LARGE SCALE GENOMIC DNA]</scope>
    <source>
        <strain evidence="1 2">NPDC050671</strain>
    </source>
</reference>
<dbReference type="EMBL" id="JBFAIH010000012">
    <property type="protein sequence ID" value="MEV0365103.1"/>
    <property type="molecule type" value="Genomic_DNA"/>
</dbReference>
<proteinExistence type="predicted"/>
<evidence type="ECO:0000313" key="1">
    <source>
        <dbReference type="EMBL" id="MEV0365103.1"/>
    </source>
</evidence>
<accession>A0ABV3FBN8</accession>